<evidence type="ECO:0000313" key="1">
    <source>
        <dbReference type="EMBL" id="CAI5794902.1"/>
    </source>
</evidence>
<organism evidence="1 2">
    <name type="scientific">Podarcis lilfordi</name>
    <name type="common">Lilford's wall lizard</name>
    <dbReference type="NCBI Taxonomy" id="74358"/>
    <lineage>
        <taxon>Eukaryota</taxon>
        <taxon>Metazoa</taxon>
        <taxon>Chordata</taxon>
        <taxon>Craniata</taxon>
        <taxon>Vertebrata</taxon>
        <taxon>Euteleostomi</taxon>
        <taxon>Lepidosauria</taxon>
        <taxon>Squamata</taxon>
        <taxon>Bifurcata</taxon>
        <taxon>Unidentata</taxon>
        <taxon>Episquamata</taxon>
        <taxon>Laterata</taxon>
        <taxon>Lacertibaenia</taxon>
        <taxon>Lacertidae</taxon>
        <taxon>Podarcis</taxon>
    </lineage>
</organism>
<dbReference type="EMBL" id="OX395141">
    <property type="protein sequence ID" value="CAI5794902.1"/>
    <property type="molecule type" value="Genomic_DNA"/>
</dbReference>
<name>A0AA35PS24_9SAUR</name>
<keyword evidence="2" id="KW-1185">Reference proteome</keyword>
<gene>
    <name evidence="1" type="ORF">PODLI_1B006154</name>
</gene>
<sequence>MGRVKVGSMKLSQVRLLKVSSQFCGQRKDCLLYQVTPELGAFLFSLQCVGVSDHKSGRKIAQCSPQESCAVLTSLTGPCVDVAPPSQGQEMCSLWCQRTGRGG</sequence>
<protein>
    <submittedName>
        <fullName evidence="1">Uncharacterized protein</fullName>
    </submittedName>
</protein>
<dbReference type="Proteomes" id="UP001178461">
    <property type="component" value="Chromosome 15"/>
</dbReference>
<dbReference type="AlphaFoldDB" id="A0AA35PS24"/>
<evidence type="ECO:0000313" key="2">
    <source>
        <dbReference type="Proteomes" id="UP001178461"/>
    </source>
</evidence>
<proteinExistence type="predicted"/>
<accession>A0AA35PS24</accession>
<reference evidence="1" key="1">
    <citation type="submission" date="2022-12" db="EMBL/GenBank/DDBJ databases">
        <authorList>
            <person name="Alioto T."/>
            <person name="Alioto T."/>
            <person name="Gomez Garrido J."/>
        </authorList>
    </citation>
    <scope>NUCLEOTIDE SEQUENCE</scope>
</reference>